<proteinExistence type="predicted"/>
<gene>
    <name evidence="1" type="ORF">HW932_21165</name>
</gene>
<dbReference type="AlphaFoldDB" id="A0A850RQF9"/>
<reference evidence="1 2" key="1">
    <citation type="submission" date="2020-06" db="EMBL/GenBank/DDBJ databases">
        <title>Whole-genome sequence of Allochromatium humboldtianum DSM 21881, type strain.</title>
        <authorList>
            <person name="Kyndt J.A."/>
            <person name="Meyer T.E."/>
        </authorList>
    </citation>
    <scope>NUCLEOTIDE SEQUENCE [LARGE SCALE GENOMIC DNA]</scope>
    <source>
        <strain evidence="1 2">DSM 21881</strain>
    </source>
</reference>
<accession>A0A850RQF9</accession>
<keyword evidence="2" id="KW-1185">Reference proteome</keyword>
<name>A0A850RQF9_9GAMM</name>
<organism evidence="1 2">
    <name type="scientific">Allochromatium humboldtianum</name>
    <dbReference type="NCBI Taxonomy" id="504901"/>
    <lineage>
        <taxon>Bacteria</taxon>
        <taxon>Pseudomonadati</taxon>
        <taxon>Pseudomonadota</taxon>
        <taxon>Gammaproteobacteria</taxon>
        <taxon>Chromatiales</taxon>
        <taxon>Chromatiaceae</taxon>
        <taxon>Allochromatium</taxon>
    </lineage>
</organism>
<dbReference type="Proteomes" id="UP000592294">
    <property type="component" value="Unassembled WGS sequence"/>
</dbReference>
<protein>
    <submittedName>
        <fullName evidence="1">Uncharacterized protein</fullName>
    </submittedName>
</protein>
<comment type="caution">
    <text evidence="1">The sequence shown here is derived from an EMBL/GenBank/DDBJ whole genome shotgun (WGS) entry which is preliminary data.</text>
</comment>
<evidence type="ECO:0000313" key="2">
    <source>
        <dbReference type="Proteomes" id="UP000592294"/>
    </source>
</evidence>
<sequence length="48" mass="5182">MKTLMTASVLGALYWGASALGFSVGNDLGDAITERLTERAVMIDEYSR</sequence>
<dbReference type="EMBL" id="JABZEO010000039">
    <property type="protein sequence ID" value="NVZ11761.1"/>
    <property type="molecule type" value="Genomic_DNA"/>
</dbReference>
<dbReference type="RefSeq" id="WP_176978438.1">
    <property type="nucleotide sequence ID" value="NZ_JABZEO010000039.1"/>
</dbReference>
<evidence type="ECO:0000313" key="1">
    <source>
        <dbReference type="EMBL" id="NVZ11761.1"/>
    </source>
</evidence>